<organism evidence="3 4">
    <name type="scientific">Arcobacter roscoffensis</name>
    <dbReference type="NCBI Taxonomy" id="2961520"/>
    <lineage>
        <taxon>Bacteria</taxon>
        <taxon>Pseudomonadati</taxon>
        <taxon>Campylobacterota</taxon>
        <taxon>Epsilonproteobacteria</taxon>
        <taxon>Campylobacterales</taxon>
        <taxon>Arcobacteraceae</taxon>
        <taxon>Arcobacter</taxon>
    </lineage>
</organism>
<feature type="compositionally biased region" description="Basic and acidic residues" evidence="1">
    <location>
        <begin position="8"/>
        <end position="17"/>
    </location>
</feature>
<accession>A0ABY5E397</accession>
<dbReference type="SUPFAM" id="SSF54060">
    <property type="entry name" value="His-Me finger endonucleases"/>
    <property type="match status" value="1"/>
</dbReference>
<feature type="domain" description="DNA/RNA non-specific endonuclease/pyrophosphatase/phosphodiesterase" evidence="2">
    <location>
        <begin position="1"/>
        <end position="84"/>
    </location>
</feature>
<proteinExistence type="predicted"/>
<dbReference type="InterPro" id="IPR044925">
    <property type="entry name" value="His-Me_finger_sf"/>
</dbReference>
<dbReference type="Proteomes" id="UP001060012">
    <property type="component" value="Chromosome"/>
</dbReference>
<keyword evidence="3" id="KW-0540">Nuclease</keyword>
<dbReference type="Gene3D" id="3.40.570.10">
    <property type="entry name" value="Extracellular Endonuclease, subunit A"/>
    <property type="match status" value="1"/>
</dbReference>
<dbReference type="Pfam" id="PF01223">
    <property type="entry name" value="Endonuclease_NS"/>
    <property type="match status" value="1"/>
</dbReference>
<keyword evidence="3" id="KW-0255">Endonuclease</keyword>
<name>A0ABY5E397_9BACT</name>
<evidence type="ECO:0000313" key="4">
    <source>
        <dbReference type="Proteomes" id="UP001060012"/>
    </source>
</evidence>
<evidence type="ECO:0000256" key="1">
    <source>
        <dbReference type="SAM" id="MobiDB-lite"/>
    </source>
</evidence>
<keyword evidence="3" id="KW-0378">Hydrolase</keyword>
<sequence length="84" mass="9730">MLPYNNAGKEKDEKQDINKMTNIAPQNRGLNTGCWRVKEINLLKDFEKNKKDIVITVGISFPKDEKNLEKVGNLNYPKSFFMLI</sequence>
<evidence type="ECO:0000313" key="3">
    <source>
        <dbReference type="EMBL" id="UTJ05240.1"/>
    </source>
</evidence>
<dbReference type="InterPro" id="IPR044929">
    <property type="entry name" value="DNA/RNA_non-sp_Endonuclease_sf"/>
</dbReference>
<dbReference type="EMBL" id="CP100595">
    <property type="protein sequence ID" value="UTJ05240.1"/>
    <property type="molecule type" value="Genomic_DNA"/>
</dbReference>
<keyword evidence="4" id="KW-1185">Reference proteome</keyword>
<gene>
    <name evidence="3" type="ORF">NJU99_08135</name>
</gene>
<feature type="region of interest" description="Disordered" evidence="1">
    <location>
        <begin position="1"/>
        <end position="24"/>
    </location>
</feature>
<reference evidence="3" key="1">
    <citation type="submission" date="2022-07" db="EMBL/GenBank/DDBJ databases">
        <title>Arcobacter roscoffensis sp. nov., a marine bacterium isolated from coastal seawater collected from Roscoff, France.</title>
        <authorList>
            <person name="Pascual J."/>
            <person name="Lepeaux C."/>
            <person name="Methner A."/>
            <person name="Overmann J."/>
        </authorList>
    </citation>
    <scope>NUCLEOTIDE SEQUENCE</scope>
    <source>
        <strain evidence="3">ARW1-2F2</strain>
    </source>
</reference>
<dbReference type="GO" id="GO:0004519">
    <property type="term" value="F:endonuclease activity"/>
    <property type="evidence" value="ECO:0007669"/>
    <property type="project" value="UniProtKB-KW"/>
</dbReference>
<dbReference type="InterPro" id="IPR001604">
    <property type="entry name" value="Endo_G_ENPP1-like_dom"/>
</dbReference>
<evidence type="ECO:0000259" key="2">
    <source>
        <dbReference type="Pfam" id="PF01223"/>
    </source>
</evidence>
<protein>
    <submittedName>
        <fullName evidence="3">DNA/RNA non-specific endonuclease</fullName>
    </submittedName>
</protein>